<reference evidence="1 2" key="1">
    <citation type="journal article" date="2021" name="Commun. Biol.">
        <title>Genomic insights into the host specific adaptation of the Pneumocystis genus.</title>
        <authorList>
            <person name="Cisse O.H."/>
            <person name="Ma L."/>
            <person name="Dekker J.P."/>
            <person name="Khil P.P."/>
            <person name="Youn J.-H."/>
            <person name="Brenchley J.M."/>
            <person name="Blair R."/>
            <person name="Pahar B."/>
            <person name="Chabe M."/>
            <person name="Van Rompay K.K.A."/>
            <person name="Keesler R."/>
            <person name="Sukura A."/>
            <person name="Hirsch V."/>
            <person name="Kutty G."/>
            <person name="Liu Y."/>
            <person name="Peng L."/>
            <person name="Chen J."/>
            <person name="Song J."/>
            <person name="Weissenbacher-Lang C."/>
            <person name="Xu J."/>
            <person name="Upham N.S."/>
            <person name="Stajich J.E."/>
            <person name="Cuomo C.A."/>
            <person name="Cushion M.T."/>
            <person name="Kovacs J.A."/>
        </authorList>
    </citation>
    <scope>NUCLEOTIDE SEQUENCE [LARGE SCALE GENOMIC DNA]</scope>
    <source>
        <strain evidence="1 2">RABM</strain>
    </source>
</reference>
<evidence type="ECO:0000313" key="2">
    <source>
        <dbReference type="Proteomes" id="UP000768646"/>
    </source>
</evidence>
<name>A0ACB7CFD7_9ASCO</name>
<organism evidence="1 2">
    <name type="scientific">Pneumocystis oryctolagi</name>
    <dbReference type="NCBI Taxonomy" id="42067"/>
    <lineage>
        <taxon>Eukaryota</taxon>
        <taxon>Fungi</taxon>
        <taxon>Dikarya</taxon>
        <taxon>Ascomycota</taxon>
        <taxon>Taphrinomycotina</taxon>
        <taxon>Pneumocystomycetes</taxon>
        <taxon>Pneumocystaceae</taxon>
        <taxon>Pneumocystis</taxon>
    </lineage>
</organism>
<dbReference type="EMBL" id="JABTEG010000001">
    <property type="protein sequence ID" value="KAG4306396.1"/>
    <property type="molecule type" value="Genomic_DNA"/>
</dbReference>
<accession>A0ACB7CFD7</accession>
<protein>
    <submittedName>
        <fullName evidence="1">Uncharacterized protein</fullName>
    </submittedName>
</protein>
<comment type="caution">
    <text evidence="1">The sequence shown here is derived from an EMBL/GenBank/DDBJ whole genome shotgun (WGS) entry which is preliminary data.</text>
</comment>
<proteinExistence type="predicted"/>
<evidence type="ECO:0000313" key="1">
    <source>
        <dbReference type="EMBL" id="KAG4306396.1"/>
    </source>
</evidence>
<dbReference type="Proteomes" id="UP000768646">
    <property type="component" value="Unassembled WGS sequence"/>
</dbReference>
<keyword evidence="2" id="KW-1185">Reference proteome</keyword>
<sequence length="275" mass="32325">MTSGKSQDLYLDKSLRNWVLFSIFIVMILIGILKHYIAILLTETPRKMKLKEIRELRALQRSEILRFHANHIPFSAFYIRKIFLLKAFSNGEYLKDSELRGSRFMNPMMDPGNMDQMMRIFKDNTINIIPQTIIMTWVNFFFSGFILIKLPFPLTLRFKSMLQSGVATNDLDVSWVSSLSWYFLNLFGLKPIYDLILGDENFDMDKTEETDMTMQDADESNYLSRDFQLSPITMGTDPNKLFSLETENLELVMHKWVSGNIEDRILEMYKNDQLQ</sequence>
<gene>
    <name evidence="1" type="ORF">PORY_000384</name>
</gene>